<comment type="caution">
    <text evidence="1">The sequence shown here is derived from an EMBL/GenBank/DDBJ whole genome shotgun (WGS) entry which is preliminary data.</text>
</comment>
<dbReference type="GO" id="GO:0006313">
    <property type="term" value="P:DNA transposition"/>
    <property type="evidence" value="ECO:0007669"/>
    <property type="project" value="InterPro"/>
</dbReference>
<dbReference type="Pfam" id="PF01527">
    <property type="entry name" value="HTH_Tnp_1"/>
    <property type="match status" value="1"/>
</dbReference>
<dbReference type="Proteomes" id="UP000228711">
    <property type="component" value="Unassembled WGS sequence"/>
</dbReference>
<dbReference type="GO" id="GO:0003677">
    <property type="term" value="F:DNA binding"/>
    <property type="evidence" value="ECO:0007669"/>
    <property type="project" value="InterPro"/>
</dbReference>
<dbReference type="Gene3D" id="1.10.10.10">
    <property type="entry name" value="Winged helix-like DNA-binding domain superfamily/Winged helix DNA-binding domain"/>
    <property type="match status" value="1"/>
</dbReference>
<evidence type="ECO:0008006" key="3">
    <source>
        <dbReference type="Google" id="ProtNLM"/>
    </source>
</evidence>
<proteinExistence type="predicted"/>
<dbReference type="AlphaFoldDB" id="A0A2H0YVL3"/>
<sequence length="87" mass="9736">MGKTLYRVSPEVKADILKRIKEQGIPVSQVAQEHGVSTKTIYTWLGKGVEGQPTIGELVKLKWENQMLLGLVGELTVKLSCTQKKNW</sequence>
<evidence type="ECO:0000313" key="2">
    <source>
        <dbReference type="Proteomes" id="UP000228711"/>
    </source>
</evidence>
<gene>
    <name evidence="1" type="ORF">COT25_01370</name>
</gene>
<dbReference type="InterPro" id="IPR002514">
    <property type="entry name" value="Transposase_8"/>
</dbReference>
<reference evidence="2" key="1">
    <citation type="submission" date="2017-09" db="EMBL/GenBank/DDBJ databases">
        <title>Depth-based differentiation of microbial function through sediment-hosted aquifers and enrichment of novel symbionts in the deep terrestrial subsurface.</title>
        <authorList>
            <person name="Probst A.J."/>
            <person name="Ladd B."/>
            <person name="Jarett J.K."/>
            <person name="Geller-Mcgrath D.E."/>
            <person name="Sieber C.M.K."/>
            <person name="Emerson J.B."/>
            <person name="Anantharaman K."/>
            <person name="Thomas B.C."/>
            <person name="Malmstrom R."/>
            <person name="Stieglmeier M."/>
            <person name="Klingl A."/>
            <person name="Woyke T."/>
            <person name="Ryan C.M."/>
            <person name="Banfield J.F."/>
        </authorList>
    </citation>
    <scope>NUCLEOTIDE SEQUENCE [LARGE SCALE GENOMIC DNA]</scope>
</reference>
<name>A0A2H0YVL3_9BACT</name>
<evidence type="ECO:0000313" key="1">
    <source>
        <dbReference type="EMBL" id="PIS41773.1"/>
    </source>
</evidence>
<dbReference type="InterPro" id="IPR009057">
    <property type="entry name" value="Homeodomain-like_sf"/>
</dbReference>
<dbReference type="EMBL" id="PEXV01000051">
    <property type="protein sequence ID" value="PIS41773.1"/>
    <property type="molecule type" value="Genomic_DNA"/>
</dbReference>
<dbReference type="SUPFAM" id="SSF46689">
    <property type="entry name" value="Homeodomain-like"/>
    <property type="match status" value="1"/>
</dbReference>
<organism evidence="1 2">
    <name type="scientific">Candidatus Kerfeldbacteria bacterium CG08_land_8_20_14_0_20_42_7</name>
    <dbReference type="NCBI Taxonomy" id="2014245"/>
    <lineage>
        <taxon>Bacteria</taxon>
        <taxon>Candidatus Kerfeldiibacteriota</taxon>
    </lineage>
</organism>
<protein>
    <recommendedName>
        <fullName evidence="3">Transposase</fullName>
    </recommendedName>
</protein>
<dbReference type="InterPro" id="IPR036388">
    <property type="entry name" value="WH-like_DNA-bd_sf"/>
</dbReference>
<dbReference type="GO" id="GO:0004803">
    <property type="term" value="F:transposase activity"/>
    <property type="evidence" value="ECO:0007669"/>
    <property type="project" value="InterPro"/>
</dbReference>
<accession>A0A2H0YVL3</accession>